<evidence type="ECO:0000313" key="2">
    <source>
        <dbReference type="EMBL" id="RHW69749.1"/>
    </source>
</evidence>
<gene>
    <name evidence="2" type="primary">PPR5</name>
    <name evidence="2" type="ORF">DPX39_100008800</name>
</gene>
<protein>
    <submittedName>
        <fullName evidence="2">Mitochondrial RNA binding complex 1 subunit</fullName>
    </submittedName>
</protein>
<proteinExistence type="evidence at protein level"/>
<accession>A0A3L6KZH2</accession>
<sequence length="342" mass="39711">MLRRSDLLLKKGWTHNPGRTRRGGKNLAWRPKMSERTLEQFVPLHLAFPRRHPNSWQERQFHLLGYVKWPKEIGFYNAGDNFELTPQAAYRIYKQNCDETFWTRLHNEKTIIHLLPLVEQDPGTNMVLVDDIFRHHLKRFGADHYIYNAVMQAAAFAKDFPRCEQLLAEMRGLGLEPNAQSYVNMMLGARLTGKPRDQAEAFFREGIKTGAISAVMRLDTEFQMWMDQLERLGSFKAKVGYLSVNEEGASPMPRDMWALWGWHRTEAKFISRKQMISEQVQNRVRSGKELVGTVYQKARRQPWAKYNGMFPYDYNGPARRPAASFVDAPTPTHNAEVCGTAY</sequence>
<dbReference type="InterPro" id="IPR011990">
    <property type="entry name" value="TPR-like_helical_dom_sf"/>
</dbReference>
<evidence type="ECO:0007829" key="4">
    <source>
        <dbReference type="PDB" id="7AOI"/>
    </source>
</evidence>
<dbReference type="PDB" id="7AOI">
    <property type="method" value="EM"/>
    <property type="resolution" value="3.50 A"/>
    <property type="chains" value="BI=20-342"/>
</dbReference>
<dbReference type="EMDB" id="EMD-11845"/>
<reference evidence="4" key="2">
    <citation type="journal article" date="2021" name="EMBO J.">
        <title>Interconnected assembly factors regulate the biogenesis of mitoribosomal large subunit.</title>
        <authorList>
            <person name="Tobiasson V."/>
            <person name="Gahura O."/>
            <person name="Aibara S."/>
            <person name="Baradaran R."/>
            <person name="Zikova A."/>
            <person name="Amunts A."/>
        </authorList>
    </citation>
    <scope>STRUCTURE BY ELECTRON MICROSCOPY (3.50 ANGSTROMS) OF 20-342</scope>
</reference>
<dbReference type="Proteomes" id="UP000266743">
    <property type="component" value="Chromosome 10"/>
</dbReference>
<dbReference type="EMBL" id="QSBY01000010">
    <property type="protein sequence ID" value="RHW69749.1"/>
    <property type="molecule type" value="Genomic_DNA"/>
</dbReference>
<reference evidence="2 3" key="1">
    <citation type="submission" date="2018-09" db="EMBL/GenBank/DDBJ databases">
        <title>whole genome sequence of T. equiperdum IVM-t1 strain.</title>
        <authorList>
            <person name="Suganuma K."/>
        </authorList>
    </citation>
    <scope>NUCLEOTIDE SEQUENCE [LARGE SCALE GENOMIC DNA]</scope>
    <source>
        <strain evidence="2 3">IVM-t1</strain>
    </source>
</reference>
<evidence type="ECO:0000256" key="1">
    <source>
        <dbReference type="PROSITE-ProRule" id="PRU00708"/>
    </source>
</evidence>
<name>A0A3L6KZH2_9TRYP</name>
<keyword evidence="4" id="KW-0002">3D-structure</keyword>
<comment type="caution">
    <text evidence="2">The sequence shown here is derived from an EMBL/GenBank/DDBJ whole genome shotgun (WGS) entry which is preliminary data.</text>
</comment>
<evidence type="ECO:0000313" key="3">
    <source>
        <dbReference type="Proteomes" id="UP000266743"/>
    </source>
</evidence>
<dbReference type="InterPro" id="IPR002885">
    <property type="entry name" value="PPR_rpt"/>
</dbReference>
<dbReference type="PROSITE" id="PS51375">
    <property type="entry name" value="PPR"/>
    <property type="match status" value="1"/>
</dbReference>
<dbReference type="Gene3D" id="1.25.40.10">
    <property type="entry name" value="Tetratricopeptide repeat domain"/>
    <property type="match status" value="1"/>
</dbReference>
<dbReference type="FunFam" id="1.25.40.10:FF:001596">
    <property type="entry name" value="Mitochondrial RNA binding complex 1 subunit, putative"/>
    <property type="match status" value="1"/>
</dbReference>
<dbReference type="AlphaFoldDB" id="A0A3L6KZH2"/>
<organism evidence="2 3">
    <name type="scientific">Trypanosoma brucei equiperdum</name>
    <dbReference type="NCBI Taxonomy" id="630700"/>
    <lineage>
        <taxon>Eukaryota</taxon>
        <taxon>Discoba</taxon>
        <taxon>Euglenozoa</taxon>
        <taxon>Kinetoplastea</taxon>
        <taxon>Metakinetoplastina</taxon>
        <taxon>Trypanosomatida</taxon>
        <taxon>Trypanosomatidae</taxon>
        <taxon>Trypanosoma</taxon>
    </lineage>
</organism>
<feature type="repeat" description="PPR" evidence="1">
    <location>
        <begin position="143"/>
        <end position="177"/>
    </location>
</feature>